<protein>
    <submittedName>
        <fullName evidence="2">Phosphate ABC transporter substrate-binding protein</fullName>
    </submittedName>
</protein>
<keyword evidence="3" id="KW-1185">Reference proteome</keyword>
<dbReference type="EMBL" id="AJYW02000313">
    <property type="protein sequence ID" value="OEE69534.1"/>
    <property type="molecule type" value="Genomic_DNA"/>
</dbReference>
<organism evidence="2 3">
    <name type="scientific">Vibrio genomosp. F6 str. FF-238</name>
    <dbReference type="NCBI Taxonomy" id="1191298"/>
    <lineage>
        <taxon>Bacteria</taxon>
        <taxon>Pseudomonadati</taxon>
        <taxon>Pseudomonadota</taxon>
        <taxon>Gammaproteobacteria</taxon>
        <taxon>Vibrionales</taxon>
        <taxon>Vibrionaceae</taxon>
        <taxon>Vibrio</taxon>
    </lineage>
</organism>
<dbReference type="PANTHER" id="PTHR35841">
    <property type="entry name" value="PHOSPHONATES-BINDING PERIPLASMIC PROTEIN"/>
    <property type="match status" value="1"/>
</dbReference>
<comment type="caution">
    <text evidence="2">The sequence shown here is derived from an EMBL/GenBank/DDBJ whole genome shotgun (WGS) entry which is preliminary data.</text>
</comment>
<evidence type="ECO:0000256" key="1">
    <source>
        <dbReference type="SAM" id="SignalP"/>
    </source>
</evidence>
<accession>A0A1E5CLF7</accession>
<keyword evidence="1" id="KW-0732">Signal</keyword>
<dbReference type="AlphaFoldDB" id="A0A1E5CLF7"/>
<proteinExistence type="predicted"/>
<dbReference type="Gene3D" id="3.40.190.10">
    <property type="entry name" value="Periplasmic binding protein-like II"/>
    <property type="match status" value="2"/>
</dbReference>
<dbReference type="SUPFAM" id="SSF53850">
    <property type="entry name" value="Periplasmic binding protein-like II"/>
    <property type="match status" value="1"/>
</dbReference>
<sequence>MKKLLCMMFALSPMLTFAEQYTFSIVPQQSASRLAKQWTPIMNELSKRTGHDFVFTTAADIPTFEQRLSEGLYDFSYMNPYHFVTFNQAPGYQAIAKAQNKQIKGILVVRKDSGITDLKQLQDETLAFPAPAAFAATILTQADLAAQNINATPQYVSSHDSVYLSVARGFYPAGGGVMRTFKAMNSEIREQLTPIWVTKGYTPHAIASHPRVPLSVTKQVQEIFADLAKTDSGSKLLTPLKIIGFEAAVNDDWDDVRELHINNLMSDKK</sequence>
<dbReference type="Pfam" id="PF12974">
    <property type="entry name" value="Phosphonate-bd"/>
    <property type="match status" value="1"/>
</dbReference>
<dbReference type="Proteomes" id="UP000094165">
    <property type="component" value="Unassembled WGS sequence"/>
</dbReference>
<evidence type="ECO:0000313" key="2">
    <source>
        <dbReference type="EMBL" id="OEE69534.1"/>
    </source>
</evidence>
<dbReference type="RefSeq" id="WP_017051591.1">
    <property type="nucleotide sequence ID" value="NZ_AJYW02000313.1"/>
</dbReference>
<reference evidence="2 3" key="1">
    <citation type="journal article" date="2012" name="Science">
        <title>Ecological populations of bacteria act as socially cohesive units of antibiotic production and resistance.</title>
        <authorList>
            <person name="Cordero O.X."/>
            <person name="Wildschutte H."/>
            <person name="Kirkup B."/>
            <person name="Proehl S."/>
            <person name="Ngo L."/>
            <person name="Hussain F."/>
            <person name="Le Roux F."/>
            <person name="Mincer T."/>
            <person name="Polz M.F."/>
        </authorList>
    </citation>
    <scope>NUCLEOTIDE SEQUENCE [LARGE SCALE GENOMIC DNA]</scope>
    <source>
        <strain evidence="2 3">FF-238</strain>
    </source>
</reference>
<feature type="signal peptide" evidence="1">
    <location>
        <begin position="1"/>
        <end position="18"/>
    </location>
</feature>
<name>A0A1E5CLF7_9VIBR</name>
<gene>
    <name evidence="2" type="ORF">A130_09625</name>
</gene>
<evidence type="ECO:0000313" key="3">
    <source>
        <dbReference type="Proteomes" id="UP000094165"/>
    </source>
</evidence>
<dbReference type="PANTHER" id="PTHR35841:SF1">
    <property type="entry name" value="PHOSPHONATES-BINDING PERIPLASMIC PROTEIN"/>
    <property type="match status" value="1"/>
</dbReference>
<feature type="chain" id="PRO_5009172931" evidence="1">
    <location>
        <begin position="19"/>
        <end position="269"/>
    </location>
</feature>